<dbReference type="AlphaFoldDB" id="A0A096BQM0"/>
<feature type="transmembrane region" description="Helical" evidence="1">
    <location>
        <begin position="20"/>
        <end position="39"/>
    </location>
</feature>
<keyword evidence="1" id="KW-0472">Membrane</keyword>
<keyword evidence="1" id="KW-1133">Transmembrane helix</keyword>
<dbReference type="RefSeq" id="WP_036872292.1">
    <property type="nucleotide sequence ID" value="NZ_JRNN01000040.1"/>
</dbReference>
<sequence length="327" mass="37580">MLNQLKRITAPIRNFLLDLVSKRFLVFLFFLFLSAAFWLSMTLDEMYEKEIPVPIRLVNVPKNIIITTNMPDTVIVTVRDKGFAFMGYFTGEPFRPINLNFSTYANESTGRGSVPLADVQNILYQRLATSSRITALKPDQLKFYFNFGQSKTLPVRANGIMTPAKNYYLARVSFWPEKVTVYAQQSKLDSLRFIMTEKLNLTNFTDTLIRQVNLQKIIGVKTVPEKVKIGLYPDILTEESIEVPIKAINMPKGKTLRTFPTKVKVLFNIGVTAFRKINEKQFEVVVDYNELQANQSDKCALHLKTVPAEVRQARLEMNQIDYLVEQQ</sequence>
<proteinExistence type="predicted"/>
<dbReference type="InterPro" id="IPR012505">
    <property type="entry name" value="YbbR"/>
</dbReference>
<name>A0A096BQM0_9BACT</name>
<dbReference type="Gene3D" id="2.170.120.40">
    <property type="entry name" value="YbbR-like domain"/>
    <property type="match status" value="1"/>
</dbReference>
<dbReference type="PANTHER" id="PTHR37804:SF1">
    <property type="entry name" value="CDAA REGULATORY PROTEIN CDAR"/>
    <property type="match status" value="1"/>
</dbReference>
<evidence type="ECO:0000256" key="1">
    <source>
        <dbReference type="SAM" id="Phobius"/>
    </source>
</evidence>
<gene>
    <name evidence="2" type="ORF">HMPREF2137_04560</name>
</gene>
<keyword evidence="1" id="KW-0812">Transmembrane</keyword>
<dbReference type="InterPro" id="IPR053154">
    <property type="entry name" value="c-di-AMP_regulator"/>
</dbReference>
<reference evidence="2 3" key="1">
    <citation type="submission" date="2014-07" db="EMBL/GenBank/DDBJ databases">
        <authorList>
            <person name="McCorrison J."/>
            <person name="Sanka R."/>
            <person name="Torralba M."/>
            <person name="Gillis M."/>
            <person name="Haft D.H."/>
            <person name="Methe B."/>
            <person name="Sutton G."/>
            <person name="Nelson K.E."/>
        </authorList>
    </citation>
    <scope>NUCLEOTIDE SEQUENCE [LARGE SCALE GENOMIC DNA]</scope>
    <source>
        <strain evidence="2 3">DNF00853</strain>
    </source>
</reference>
<dbReference type="EMBL" id="JRNN01000040">
    <property type="protein sequence ID" value="KGF35524.1"/>
    <property type="molecule type" value="Genomic_DNA"/>
</dbReference>
<dbReference type="Pfam" id="PF07949">
    <property type="entry name" value="YbbR"/>
    <property type="match status" value="1"/>
</dbReference>
<comment type="caution">
    <text evidence="2">The sequence shown here is derived from an EMBL/GenBank/DDBJ whole genome shotgun (WGS) entry which is preliminary data.</text>
</comment>
<evidence type="ECO:0000313" key="2">
    <source>
        <dbReference type="EMBL" id="KGF35524.1"/>
    </source>
</evidence>
<evidence type="ECO:0008006" key="4">
    <source>
        <dbReference type="Google" id="ProtNLM"/>
    </source>
</evidence>
<dbReference type="Proteomes" id="UP000029556">
    <property type="component" value="Unassembled WGS sequence"/>
</dbReference>
<evidence type="ECO:0000313" key="3">
    <source>
        <dbReference type="Proteomes" id="UP000029556"/>
    </source>
</evidence>
<dbReference type="PANTHER" id="PTHR37804">
    <property type="entry name" value="CDAA REGULATORY PROTEIN CDAR"/>
    <property type="match status" value="1"/>
</dbReference>
<organism evidence="2 3">
    <name type="scientific">Hoylesella buccalis DNF00853</name>
    <dbReference type="NCBI Taxonomy" id="1401074"/>
    <lineage>
        <taxon>Bacteria</taxon>
        <taxon>Pseudomonadati</taxon>
        <taxon>Bacteroidota</taxon>
        <taxon>Bacteroidia</taxon>
        <taxon>Bacteroidales</taxon>
        <taxon>Prevotellaceae</taxon>
        <taxon>Hoylesella</taxon>
    </lineage>
</organism>
<accession>A0A096BQM0</accession>
<dbReference type="OrthoDB" id="1115707at2"/>
<protein>
    <recommendedName>
        <fullName evidence="4">YbbR-like domain-containing protein</fullName>
    </recommendedName>
</protein>